<dbReference type="Proteomes" id="UP000661025">
    <property type="component" value="Unassembled WGS sequence"/>
</dbReference>
<feature type="region of interest" description="Disordered" evidence="1">
    <location>
        <begin position="1"/>
        <end position="21"/>
    </location>
</feature>
<accession>A0A927LDY1</accession>
<dbReference type="Pfam" id="PF13577">
    <property type="entry name" value="SnoaL_4"/>
    <property type="match status" value="1"/>
</dbReference>
<evidence type="ECO:0000313" key="4">
    <source>
        <dbReference type="Proteomes" id="UP000661025"/>
    </source>
</evidence>
<gene>
    <name evidence="3" type="ORF">IHE70_40445</name>
</gene>
<proteinExistence type="predicted"/>
<name>A0A927LDY1_9ACTN</name>
<feature type="compositionally biased region" description="Basic and acidic residues" evidence="1">
    <location>
        <begin position="1"/>
        <end position="17"/>
    </location>
</feature>
<evidence type="ECO:0000256" key="1">
    <source>
        <dbReference type="SAM" id="MobiDB-lite"/>
    </source>
</evidence>
<dbReference type="SUPFAM" id="SSF54427">
    <property type="entry name" value="NTF2-like"/>
    <property type="match status" value="1"/>
</dbReference>
<reference evidence="3" key="1">
    <citation type="submission" date="2020-09" db="EMBL/GenBank/DDBJ databases">
        <title>Streptomyces canutascabiei sp. nov., which causes potato common scab and is distributed across the world.</title>
        <authorList>
            <person name="Nguyen H.P."/>
            <person name="Weisberg A.J."/>
            <person name="Chang J.H."/>
            <person name="Clarke C.R."/>
        </authorList>
    </citation>
    <scope>NUCLEOTIDE SEQUENCE</scope>
    <source>
        <strain evidence="3">ID-01-6.2a</strain>
    </source>
</reference>
<protein>
    <submittedName>
        <fullName evidence="3">Nuclear transport factor 2 family protein</fullName>
    </submittedName>
</protein>
<dbReference type="EMBL" id="JACYXT010000025">
    <property type="protein sequence ID" value="MBD9729351.1"/>
    <property type="molecule type" value="Genomic_DNA"/>
</dbReference>
<evidence type="ECO:0000259" key="2">
    <source>
        <dbReference type="Pfam" id="PF13577"/>
    </source>
</evidence>
<feature type="domain" description="SnoaL-like" evidence="2">
    <location>
        <begin position="23"/>
        <end position="148"/>
    </location>
</feature>
<dbReference type="Gene3D" id="3.10.450.50">
    <property type="match status" value="1"/>
</dbReference>
<organism evidence="3 4">
    <name type="scientific">Streptomyces caniscabiei</name>
    <dbReference type="NCBI Taxonomy" id="2746961"/>
    <lineage>
        <taxon>Bacteria</taxon>
        <taxon>Bacillati</taxon>
        <taxon>Actinomycetota</taxon>
        <taxon>Actinomycetes</taxon>
        <taxon>Kitasatosporales</taxon>
        <taxon>Streptomycetaceae</taxon>
        <taxon>Streptomyces</taxon>
    </lineage>
</organism>
<sequence length="168" mass="18103">MNSTRTVDHSTQTRDHPATVGQSRADVADLLARYFVSLDDEELDDTWAAGLFTKDAVVAFPISRHQGVEGMAAYHRAALEAFAATQHLGSPPVVTVDGDRAVLRANLISTHVHHAHHARPQGELAPLFATGTFVDGEAHRTPAGWRLSLLSFRLLWADGTPPPPTTAG</sequence>
<comment type="caution">
    <text evidence="3">The sequence shown here is derived from an EMBL/GenBank/DDBJ whole genome shotgun (WGS) entry which is preliminary data.</text>
</comment>
<dbReference type="InterPro" id="IPR032710">
    <property type="entry name" value="NTF2-like_dom_sf"/>
</dbReference>
<dbReference type="InterPro" id="IPR037401">
    <property type="entry name" value="SnoaL-like"/>
</dbReference>
<dbReference type="AlphaFoldDB" id="A0A927LDY1"/>
<dbReference type="CDD" id="cd00531">
    <property type="entry name" value="NTF2_like"/>
    <property type="match status" value="1"/>
</dbReference>
<dbReference type="RefSeq" id="WP_086800151.1">
    <property type="nucleotide sequence ID" value="NZ_JACYXT010000025.1"/>
</dbReference>
<evidence type="ECO:0000313" key="3">
    <source>
        <dbReference type="EMBL" id="MBD9729351.1"/>
    </source>
</evidence>